<proteinExistence type="predicted"/>
<dbReference type="Proteomes" id="UP000025227">
    <property type="component" value="Unplaced"/>
</dbReference>
<organism evidence="2 3">
    <name type="scientific">Haemonchus contortus</name>
    <name type="common">Barber pole worm</name>
    <dbReference type="NCBI Taxonomy" id="6289"/>
    <lineage>
        <taxon>Eukaryota</taxon>
        <taxon>Metazoa</taxon>
        <taxon>Ecdysozoa</taxon>
        <taxon>Nematoda</taxon>
        <taxon>Chromadorea</taxon>
        <taxon>Rhabditida</taxon>
        <taxon>Rhabditina</taxon>
        <taxon>Rhabditomorpha</taxon>
        <taxon>Strongyloidea</taxon>
        <taxon>Trichostrongylidae</taxon>
        <taxon>Haemonchus</taxon>
    </lineage>
</organism>
<protein>
    <submittedName>
        <fullName evidence="3">LITAF domain-containing protein</fullName>
    </submittedName>
</protein>
<keyword evidence="2" id="KW-1185">Reference proteome</keyword>
<feature type="compositionally biased region" description="Polar residues" evidence="1">
    <location>
        <begin position="103"/>
        <end position="113"/>
    </location>
</feature>
<dbReference type="WBParaSite" id="HCON_00064650-00001">
    <property type="protein sequence ID" value="HCON_00064650-00001"/>
    <property type="gene ID" value="HCON_00064650"/>
</dbReference>
<dbReference type="AlphaFoldDB" id="A0A7I4Y7U6"/>
<name>A0A7I4Y7U6_HAECO</name>
<sequence>MLCNIFPKLIFRLFRTQLGMSSSPPPAYPGNEKSSDITLKDNTIVADKVPVVDFTNPTPVTSIPSVNSNIEMNTLPSTGAILGGTLPYATAPNTPTPKRDQVNMPSSAQSAPALNNIGGGQPTGGTQCMTSPQAMPMTYTAPMVMPGMATYSGPMPVHPMFAQSAAMGLAPPVQPQAMGTNPNQNGGINLVVNTNANSNSNANGARGTDGQACPAPRPCPKCRLGYITRGQARIREMCIKALAYGTICCTCLLPLQLLKTNYVDKCSYCGEEYGFRGELFEKVKPPKMQ</sequence>
<dbReference type="OMA" id="KCRKGII"/>
<feature type="region of interest" description="Disordered" evidence="1">
    <location>
        <begin position="89"/>
        <end position="131"/>
    </location>
</feature>
<evidence type="ECO:0000256" key="1">
    <source>
        <dbReference type="SAM" id="MobiDB-lite"/>
    </source>
</evidence>
<reference evidence="3" key="1">
    <citation type="submission" date="2020-12" db="UniProtKB">
        <authorList>
            <consortium name="WormBaseParasite"/>
        </authorList>
    </citation>
    <scope>IDENTIFICATION</scope>
    <source>
        <strain evidence="3">MHco3</strain>
    </source>
</reference>
<evidence type="ECO:0000313" key="3">
    <source>
        <dbReference type="WBParaSite" id="HCON_00064650-00001"/>
    </source>
</evidence>
<dbReference type="OrthoDB" id="5814157at2759"/>
<accession>A0A7I4Y7U6</accession>
<evidence type="ECO:0000313" key="2">
    <source>
        <dbReference type="Proteomes" id="UP000025227"/>
    </source>
</evidence>